<name>A0ABT5E3C0_9BACT</name>
<keyword evidence="3" id="KW-1185">Reference proteome</keyword>
<evidence type="ECO:0000313" key="2">
    <source>
        <dbReference type="EMBL" id="MDC0720353.1"/>
    </source>
</evidence>
<dbReference type="Proteomes" id="UP001221686">
    <property type="component" value="Unassembled WGS sequence"/>
</dbReference>
<organism evidence="2 3">
    <name type="scientific">Nannocystis bainbridge</name>
    <dbReference type="NCBI Taxonomy" id="2995303"/>
    <lineage>
        <taxon>Bacteria</taxon>
        <taxon>Pseudomonadati</taxon>
        <taxon>Myxococcota</taxon>
        <taxon>Polyangia</taxon>
        <taxon>Nannocystales</taxon>
        <taxon>Nannocystaceae</taxon>
        <taxon>Nannocystis</taxon>
    </lineage>
</organism>
<feature type="region of interest" description="Disordered" evidence="1">
    <location>
        <begin position="65"/>
        <end position="85"/>
    </location>
</feature>
<evidence type="ECO:0000313" key="3">
    <source>
        <dbReference type="Proteomes" id="UP001221686"/>
    </source>
</evidence>
<reference evidence="2 3" key="1">
    <citation type="submission" date="2022-11" db="EMBL/GenBank/DDBJ databases">
        <title>Minimal conservation of predation-associated metabolite biosynthetic gene clusters underscores biosynthetic potential of Myxococcota including descriptions for ten novel species: Archangium lansinium sp. nov., Myxococcus landrumus sp. nov., Nannocystis bai.</title>
        <authorList>
            <person name="Ahearne A."/>
            <person name="Stevens C."/>
            <person name="Dowd S."/>
        </authorList>
    </citation>
    <scope>NUCLEOTIDE SEQUENCE [LARGE SCALE GENOMIC DNA]</scope>
    <source>
        <strain evidence="2 3">BB15-2</strain>
    </source>
</reference>
<dbReference type="EMBL" id="JAQNDL010000003">
    <property type="protein sequence ID" value="MDC0720353.1"/>
    <property type="molecule type" value="Genomic_DNA"/>
</dbReference>
<sequence length="192" mass="21663">MHDRDVLVAPLEGGLVDGEHRRQRDLAALESTLYCTLLDAGDLIPREAEALRDHCDRRLAEPVDHQRLEQRGEPGATVRPRDAHRQRTVLRARRPRYAGFDDRPILTRIEVPPSTSPCIVTGNSLVTLRAPRRHIGVVLDLDDDLPLPELQLHRSNTPGSLDTENAGIEFGLCHSRTVSRRDFARNPRHPQP</sequence>
<protein>
    <recommendedName>
        <fullName evidence="4">DUF1707 domain-containing protein</fullName>
    </recommendedName>
</protein>
<evidence type="ECO:0008006" key="4">
    <source>
        <dbReference type="Google" id="ProtNLM"/>
    </source>
</evidence>
<comment type="caution">
    <text evidence="2">The sequence shown here is derived from an EMBL/GenBank/DDBJ whole genome shotgun (WGS) entry which is preliminary data.</text>
</comment>
<gene>
    <name evidence="2" type="ORF">POL25_25860</name>
</gene>
<evidence type="ECO:0000256" key="1">
    <source>
        <dbReference type="SAM" id="MobiDB-lite"/>
    </source>
</evidence>
<accession>A0ABT5E3C0</accession>
<proteinExistence type="predicted"/>